<comment type="caution">
    <text evidence="1">The sequence shown here is derived from an EMBL/GenBank/DDBJ whole genome shotgun (WGS) entry which is preliminary data.</text>
</comment>
<reference evidence="1" key="1">
    <citation type="submission" date="2023-04" db="EMBL/GenBank/DDBJ databases">
        <title>Draft Genome sequencing of Naganishia species isolated from polar environments using Oxford Nanopore Technology.</title>
        <authorList>
            <person name="Leo P."/>
            <person name="Venkateswaran K."/>
        </authorList>
    </citation>
    <scope>NUCLEOTIDE SEQUENCE</scope>
    <source>
        <strain evidence="1">MNA-CCFEE 5261</strain>
    </source>
</reference>
<evidence type="ECO:0000313" key="2">
    <source>
        <dbReference type="Proteomes" id="UP001241377"/>
    </source>
</evidence>
<keyword evidence="2" id="KW-1185">Reference proteome</keyword>
<name>A0ACC2VV24_9TREE</name>
<gene>
    <name evidence="1" type="ORF">QFC19_004550</name>
</gene>
<protein>
    <submittedName>
        <fullName evidence="1">Uncharacterized protein</fullName>
    </submittedName>
</protein>
<dbReference type="Proteomes" id="UP001241377">
    <property type="component" value="Unassembled WGS sequence"/>
</dbReference>
<evidence type="ECO:0000313" key="1">
    <source>
        <dbReference type="EMBL" id="KAJ9102993.1"/>
    </source>
</evidence>
<sequence>MSLNIFISSPDTFSERRFDPHLTVGALKAKLEPITGIPVLAQVLRRFPSPDDVKDVTVPGVGLQDDARTLEEEGVREWECISVS</sequence>
<accession>A0ACC2VV24</accession>
<proteinExistence type="predicted"/>
<dbReference type="EMBL" id="JASBWR010000048">
    <property type="protein sequence ID" value="KAJ9102993.1"/>
    <property type="molecule type" value="Genomic_DNA"/>
</dbReference>
<organism evidence="1 2">
    <name type="scientific">Naganishia cerealis</name>
    <dbReference type="NCBI Taxonomy" id="610337"/>
    <lineage>
        <taxon>Eukaryota</taxon>
        <taxon>Fungi</taxon>
        <taxon>Dikarya</taxon>
        <taxon>Basidiomycota</taxon>
        <taxon>Agaricomycotina</taxon>
        <taxon>Tremellomycetes</taxon>
        <taxon>Filobasidiales</taxon>
        <taxon>Filobasidiaceae</taxon>
        <taxon>Naganishia</taxon>
    </lineage>
</organism>